<dbReference type="Proteomes" id="UP000807342">
    <property type="component" value="Unassembled WGS sequence"/>
</dbReference>
<evidence type="ECO:0000313" key="2">
    <source>
        <dbReference type="Proteomes" id="UP000807342"/>
    </source>
</evidence>
<evidence type="ECO:0000313" key="1">
    <source>
        <dbReference type="EMBL" id="KAF9442580.1"/>
    </source>
</evidence>
<sequence>MLSKAGIQDSRQHTKFQLAQTSLWLRTLKDILIAIPLETRVRIFRELVYNGMIAHSANHRGNGQSRSLLLGLGNGRKTRVQARMGMVSRVGLDGLAEADLKQPVEADILQDVGIWHILGICAIGFNERIHAFETSGNIVVCTCGIRTDISCDTGVWYVLCDVLQSAEDVGSNIVVGV</sequence>
<name>A0A9P5X3J9_9AGAR</name>
<dbReference type="EMBL" id="MU151603">
    <property type="protein sequence ID" value="KAF9442580.1"/>
    <property type="molecule type" value="Genomic_DNA"/>
</dbReference>
<comment type="caution">
    <text evidence="1">The sequence shown here is derived from an EMBL/GenBank/DDBJ whole genome shotgun (WGS) entry which is preliminary data.</text>
</comment>
<dbReference type="AlphaFoldDB" id="A0A9P5X3J9"/>
<accession>A0A9P5X3J9</accession>
<keyword evidence="2" id="KW-1185">Reference proteome</keyword>
<organism evidence="1 2">
    <name type="scientific">Macrolepiota fuliginosa MF-IS2</name>
    <dbReference type="NCBI Taxonomy" id="1400762"/>
    <lineage>
        <taxon>Eukaryota</taxon>
        <taxon>Fungi</taxon>
        <taxon>Dikarya</taxon>
        <taxon>Basidiomycota</taxon>
        <taxon>Agaricomycotina</taxon>
        <taxon>Agaricomycetes</taxon>
        <taxon>Agaricomycetidae</taxon>
        <taxon>Agaricales</taxon>
        <taxon>Agaricineae</taxon>
        <taxon>Agaricaceae</taxon>
        <taxon>Macrolepiota</taxon>
    </lineage>
</organism>
<protein>
    <submittedName>
        <fullName evidence="1">Uncharacterized protein</fullName>
    </submittedName>
</protein>
<reference evidence="1" key="1">
    <citation type="submission" date="2020-11" db="EMBL/GenBank/DDBJ databases">
        <authorList>
            <consortium name="DOE Joint Genome Institute"/>
            <person name="Ahrendt S."/>
            <person name="Riley R."/>
            <person name="Andreopoulos W."/>
            <person name="Labutti K."/>
            <person name="Pangilinan J."/>
            <person name="Ruiz-Duenas F.J."/>
            <person name="Barrasa J.M."/>
            <person name="Sanchez-Garcia M."/>
            <person name="Camarero S."/>
            <person name="Miyauchi S."/>
            <person name="Serrano A."/>
            <person name="Linde D."/>
            <person name="Babiker R."/>
            <person name="Drula E."/>
            <person name="Ayuso-Fernandez I."/>
            <person name="Pacheco R."/>
            <person name="Padilla G."/>
            <person name="Ferreira P."/>
            <person name="Barriuso J."/>
            <person name="Kellner H."/>
            <person name="Castanera R."/>
            <person name="Alfaro M."/>
            <person name="Ramirez L."/>
            <person name="Pisabarro A.G."/>
            <person name="Kuo A."/>
            <person name="Tritt A."/>
            <person name="Lipzen A."/>
            <person name="He G."/>
            <person name="Yan M."/>
            <person name="Ng V."/>
            <person name="Cullen D."/>
            <person name="Martin F."/>
            <person name="Rosso M.-N."/>
            <person name="Henrissat B."/>
            <person name="Hibbett D."/>
            <person name="Martinez A.T."/>
            <person name="Grigoriev I.V."/>
        </authorList>
    </citation>
    <scope>NUCLEOTIDE SEQUENCE</scope>
    <source>
        <strain evidence="1">MF-IS2</strain>
    </source>
</reference>
<proteinExistence type="predicted"/>
<gene>
    <name evidence="1" type="ORF">P691DRAFT_470338</name>
</gene>